<feature type="transmembrane region" description="Helical" evidence="11">
    <location>
        <begin position="219"/>
        <end position="242"/>
    </location>
</feature>
<dbReference type="GO" id="GO:0006814">
    <property type="term" value="P:sodium ion transport"/>
    <property type="evidence" value="ECO:0007669"/>
    <property type="project" value="UniProtKB-KW"/>
</dbReference>
<keyword evidence="9 11" id="KW-0472">Membrane</keyword>
<gene>
    <name evidence="13" type="ORF">C7B65_23060</name>
</gene>
<evidence type="ECO:0000256" key="9">
    <source>
        <dbReference type="ARBA" id="ARBA00023136"/>
    </source>
</evidence>
<evidence type="ECO:0000256" key="1">
    <source>
        <dbReference type="ARBA" id="ARBA00004141"/>
    </source>
</evidence>
<dbReference type="Pfam" id="PF00999">
    <property type="entry name" value="Na_H_Exchanger"/>
    <property type="match status" value="1"/>
</dbReference>
<sequence>MVVSPGLNVLSGIDFWFPISKTTPVLAAATAAESSSIVLASVLLSLVIVYFASKLGGEICARLNLPSVLGELVAGVLVGVSALHLLVFPGGGIDASSSLMMQMVQMSAQLSSEGLTAVFQSQSEVISVLAEIGVVILLFEIGLESDLKELIRVGPQAAIVAVVGVVTPFTLGTVGLMLLFKVAAIPAIFAGAALTATSIGITARVLAEIQQLASKEGQIIIGAAVLDDVLGIIVLAVVAGLAKTGEVQVGNVVFLVVSAVVFLVGSIWLGRLLSPFFVILVNELRTRGQLLITALIFAFLLSYVAAVIQLEAILGAFAAGLILAETEKRKELEAQVKPIADMLVPIFFVVVGARTDVSVLNPFVPENREGLIMSAFLVVVAIVGKVITGFTLFGQSPLNRWAIGIGMIPRGEVGLVFAAIGASSGVLSDSLQAAIIVMVILTTFVAPPLLRVAFSNQAAPIALSEEAAILDASALVDAVDDGLVTETTLVEDKQTASE</sequence>
<comment type="subcellular location">
    <subcellularLocation>
        <location evidence="1">Membrane</location>
        <topology evidence="1">Multi-pass membrane protein</topology>
    </subcellularLocation>
</comment>
<feature type="transmembrane region" description="Helical" evidence="11">
    <location>
        <begin position="248"/>
        <end position="269"/>
    </location>
</feature>
<feature type="transmembrane region" description="Helical" evidence="11">
    <location>
        <begin position="290"/>
        <end position="323"/>
    </location>
</feature>
<comment type="similarity">
    <text evidence="2">Belongs to the monovalent cation:proton antiporter 2 (CPA2) transporter (TC 2.A.37) family.</text>
</comment>
<dbReference type="GO" id="GO:0016020">
    <property type="term" value="C:membrane"/>
    <property type="evidence" value="ECO:0007669"/>
    <property type="project" value="UniProtKB-SubCell"/>
</dbReference>
<keyword evidence="14" id="KW-1185">Reference proteome</keyword>
<protein>
    <submittedName>
        <fullName evidence="13">Sodium:proton antiporter</fullName>
    </submittedName>
</protein>
<evidence type="ECO:0000256" key="7">
    <source>
        <dbReference type="ARBA" id="ARBA00023053"/>
    </source>
</evidence>
<dbReference type="EMBL" id="PVWG01000050">
    <property type="protein sequence ID" value="PSB15938.1"/>
    <property type="molecule type" value="Genomic_DNA"/>
</dbReference>
<reference evidence="13 14" key="1">
    <citation type="submission" date="2018-02" db="EMBL/GenBank/DDBJ databases">
        <authorList>
            <person name="Cohen D.B."/>
            <person name="Kent A.D."/>
        </authorList>
    </citation>
    <scope>NUCLEOTIDE SEQUENCE [LARGE SCALE GENOMIC DNA]</scope>
    <source>
        <strain evidence="13 14">ULC007</strain>
    </source>
</reference>
<keyword evidence="4" id="KW-0050">Antiport</keyword>
<dbReference type="GO" id="GO:0015297">
    <property type="term" value="F:antiporter activity"/>
    <property type="evidence" value="ECO:0007669"/>
    <property type="project" value="UniProtKB-KW"/>
</dbReference>
<evidence type="ECO:0000256" key="2">
    <source>
        <dbReference type="ARBA" id="ARBA00005551"/>
    </source>
</evidence>
<dbReference type="RefSeq" id="WP_106254150.1">
    <property type="nucleotide sequence ID" value="NZ_PVWG01000050.1"/>
</dbReference>
<evidence type="ECO:0000256" key="11">
    <source>
        <dbReference type="SAM" id="Phobius"/>
    </source>
</evidence>
<keyword evidence="7" id="KW-0915">Sodium</keyword>
<feature type="transmembrane region" description="Helical" evidence="11">
    <location>
        <begin position="371"/>
        <end position="393"/>
    </location>
</feature>
<dbReference type="Proteomes" id="UP000238634">
    <property type="component" value="Unassembled WGS sequence"/>
</dbReference>
<evidence type="ECO:0000256" key="8">
    <source>
        <dbReference type="ARBA" id="ARBA00023065"/>
    </source>
</evidence>
<feature type="transmembrane region" description="Helical" evidence="11">
    <location>
        <begin position="72"/>
        <end position="93"/>
    </location>
</feature>
<comment type="caution">
    <text evidence="13">The sequence shown here is derived from an EMBL/GenBank/DDBJ whole genome shotgun (WGS) entry which is preliminary data.</text>
</comment>
<evidence type="ECO:0000259" key="12">
    <source>
        <dbReference type="Pfam" id="PF00999"/>
    </source>
</evidence>
<keyword evidence="3" id="KW-0813">Transport</keyword>
<evidence type="ECO:0000256" key="10">
    <source>
        <dbReference type="ARBA" id="ARBA00023201"/>
    </source>
</evidence>
<keyword evidence="8" id="KW-0406">Ion transport</keyword>
<feature type="transmembrane region" description="Helical" evidence="11">
    <location>
        <begin position="125"/>
        <end position="145"/>
    </location>
</feature>
<proteinExistence type="inferred from homology"/>
<organism evidence="13 14">
    <name type="scientific">Phormidesmis priestleyi ULC007</name>
    <dbReference type="NCBI Taxonomy" id="1920490"/>
    <lineage>
        <taxon>Bacteria</taxon>
        <taxon>Bacillati</taxon>
        <taxon>Cyanobacteriota</taxon>
        <taxon>Cyanophyceae</taxon>
        <taxon>Leptolyngbyales</taxon>
        <taxon>Leptolyngbyaceae</taxon>
        <taxon>Phormidesmis</taxon>
    </lineage>
</organism>
<evidence type="ECO:0000313" key="14">
    <source>
        <dbReference type="Proteomes" id="UP000238634"/>
    </source>
</evidence>
<keyword evidence="6 11" id="KW-1133">Transmembrane helix</keyword>
<keyword evidence="5 11" id="KW-0812">Transmembrane</keyword>
<dbReference type="PANTHER" id="PTHR43562">
    <property type="entry name" value="NAPA-TYPE SODIUM/HYDROGEN ANTIPORTER"/>
    <property type="match status" value="1"/>
</dbReference>
<dbReference type="InterPro" id="IPR038770">
    <property type="entry name" value="Na+/solute_symporter_sf"/>
</dbReference>
<accession>A0A2T1D621</accession>
<name>A0A2T1D621_9CYAN</name>
<dbReference type="AlphaFoldDB" id="A0A2T1D621"/>
<keyword evidence="10" id="KW-0739">Sodium transport</keyword>
<evidence type="ECO:0000256" key="3">
    <source>
        <dbReference type="ARBA" id="ARBA00022448"/>
    </source>
</evidence>
<feature type="transmembrane region" description="Helical" evidence="11">
    <location>
        <begin position="185"/>
        <end position="207"/>
    </location>
</feature>
<feature type="transmembrane region" description="Helical" evidence="11">
    <location>
        <begin position="25"/>
        <end position="51"/>
    </location>
</feature>
<evidence type="ECO:0000313" key="13">
    <source>
        <dbReference type="EMBL" id="PSB15938.1"/>
    </source>
</evidence>
<evidence type="ECO:0000256" key="6">
    <source>
        <dbReference type="ARBA" id="ARBA00022989"/>
    </source>
</evidence>
<dbReference type="GO" id="GO:1902600">
    <property type="term" value="P:proton transmembrane transport"/>
    <property type="evidence" value="ECO:0007669"/>
    <property type="project" value="InterPro"/>
</dbReference>
<feature type="transmembrane region" description="Helical" evidence="11">
    <location>
        <begin position="157"/>
        <end position="179"/>
    </location>
</feature>
<reference evidence="13 14" key="2">
    <citation type="submission" date="2018-03" db="EMBL/GenBank/DDBJ databases">
        <title>The ancient ancestry and fast evolution of plastids.</title>
        <authorList>
            <person name="Moore K.R."/>
            <person name="Magnabosco C."/>
            <person name="Momper L."/>
            <person name="Gold D.A."/>
            <person name="Bosak T."/>
            <person name="Fournier G.P."/>
        </authorList>
    </citation>
    <scope>NUCLEOTIDE SEQUENCE [LARGE SCALE GENOMIC DNA]</scope>
    <source>
        <strain evidence="13 14">ULC007</strain>
    </source>
</reference>
<feature type="transmembrane region" description="Helical" evidence="11">
    <location>
        <begin position="431"/>
        <end position="450"/>
    </location>
</feature>
<evidence type="ECO:0000256" key="4">
    <source>
        <dbReference type="ARBA" id="ARBA00022449"/>
    </source>
</evidence>
<feature type="domain" description="Cation/H+ exchanger transmembrane" evidence="12">
    <location>
        <begin position="55"/>
        <end position="450"/>
    </location>
</feature>
<dbReference type="InterPro" id="IPR006153">
    <property type="entry name" value="Cation/H_exchanger_TM"/>
</dbReference>
<dbReference type="Gene3D" id="1.20.1530.20">
    <property type="match status" value="1"/>
</dbReference>
<evidence type="ECO:0000256" key="5">
    <source>
        <dbReference type="ARBA" id="ARBA00022692"/>
    </source>
</evidence>
<dbReference type="PANTHER" id="PTHR43562:SF3">
    <property type="entry name" value="SODIUM ION_PROTON EXCHANGER (EUROFUNG)"/>
    <property type="match status" value="1"/>
</dbReference>